<accession>A0ABQ5I6D5</accession>
<evidence type="ECO:0000256" key="1">
    <source>
        <dbReference type="SAM" id="Phobius"/>
    </source>
</evidence>
<keyword evidence="3" id="KW-1185">Reference proteome</keyword>
<proteinExistence type="predicted"/>
<protein>
    <submittedName>
        <fullName evidence="2">Uncharacterized protein</fullName>
    </submittedName>
</protein>
<dbReference type="PANTHER" id="PTHR33116">
    <property type="entry name" value="REVERSE TRANSCRIPTASE ZINC-BINDING DOMAIN-CONTAINING PROTEIN-RELATED-RELATED"/>
    <property type="match status" value="1"/>
</dbReference>
<reference evidence="2" key="2">
    <citation type="submission" date="2022-01" db="EMBL/GenBank/DDBJ databases">
        <authorList>
            <person name="Yamashiro T."/>
            <person name="Shiraishi A."/>
            <person name="Satake H."/>
            <person name="Nakayama K."/>
        </authorList>
    </citation>
    <scope>NUCLEOTIDE SEQUENCE</scope>
</reference>
<gene>
    <name evidence="2" type="ORF">Tco_1090430</name>
</gene>
<keyword evidence="1" id="KW-1133">Transmembrane helix</keyword>
<comment type="caution">
    <text evidence="2">The sequence shown here is derived from an EMBL/GenBank/DDBJ whole genome shotgun (WGS) entry which is preliminary data.</text>
</comment>
<dbReference type="PANTHER" id="PTHR33116:SF79">
    <property type="entry name" value="REVERSE TRANSCRIPTASE DOMAIN, ZINC FINGER, CCHC-TYPE-RELATED"/>
    <property type="match status" value="1"/>
</dbReference>
<sequence>MKNIIRILQFFNLALEIKINISKSHVYGIGVSTIDSENMARDTGCSSGNIPFSYLGLPIGSNMNLLISWNHLIDRFCAKLSAWKANFLSIDSLWVRVIKAIHGDEASFELEGCNSSGICSSIISSYSTLHARDIIPSSSLCRKAGDGMSIRFWKDNWDENVPLCSRYNRLYHLDSNANCLLADRFSNDTWIWNWNRQSIESRVAPLDVRISEIWHISFNNMVLTHGLGKSLMMIPFRSKLRDLTLITACFLRFIPIQDGLTFFLERQMFSFGGSYWIGFQIVLIFLCEGSKFLLLLARRVMLLWNLMIMFSSNVIRILTFGALFARGQTPICLPSLLAQIGCNGLRIGELLKSLKTLCMPFLRLLYGSYGGTAIARYF</sequence>
<name>A0ABQ5I6D5_9ASTR</name>
<organism evidence="2 3">
    <name type="scientific">Tanacetum coccineum</name>
    <dbReference type="NCBI Taxonomy" id="301880"/>
    <lineage>
        <taxon>Eukaryota</taxon>
        <taxon>Viridiplantae</taxon>
        <taxon>Streptophyta</taxon>
        <taxon>Embryophyta</taxon>
        <taxon>Tracheophyta</taxon>
        <taxon>Spermatophyta</taxon>
        <taxon>Magnoliopsida</taxon>
        <taxon>eudicotyledons</taxon>
        <taxon>Gunneridae</taxon>
        <taxon>Pentapetalae</taxon>
        <taxon>asterids</taxon>
        <taxon>campanulids</taxon>
        <taxon>Asterales</taxon>
        <taxon>Asteraceae</taxon>
        <taxon>Asteroideae</taxon>
        <taxon>Anthemideae</taxon>
        <taxon>Anthemidinae</taxon>
        <taxon>Tanacetum</taxon>
    </lineage>
</organism>
<dbReference type="EMBL" id="BQNB010020341">
    <property type="protein sequence ID" value="GJT94912.1"/>
    <property type="molecule type" value="Genomic_DNA"/>
</dbReference>
<reference evidence="2" key="1">
    <citation type="journal article" date="2022" name="Int. J. Mol. Sci.">
        <title>Draft Genome of Tanacetum Coccineum: Genomic Comparison of Closely Related Tanacetum-Family Plants.</title>
        <authorList>
            <person name="Yamashiro T."/>
            <person name="Shiraishi A."/>
            <person name="Nakayama K."/>
            <person name="Satake H."/>
        </authorList>
    </citation>
    <scope>NUCLEOTIDE SEQUENCE</scope>
</reference>
<feature type="transmembrane region" description="Helical" evidence="1">
    <location>
        <begin position="303"/>
        <end position="325"/>
    </location>
</feature>
<feature type="transmembrane region" description="Helical" evidence="1">
    <location>
        <begin position="275"/>
        <end position="296"/>
    </location>
</feature>
<evidence type="ECO:0000313" key="2">
    <source>
        <dbReference type="EMBL" id="GJT94912.1"/>
    </source>
</evidence>
<dbReference type="Proteomes" id="UP001151760">
    <property type="component" value="Unassembled WGS sequence"/>
</dbReference>
<evidence type="ECO:0000313" key="3">
    <source>
        <dbReference type="Proteomes" id="UP001151760"/>
    </source>
</evidence>
<keyword evidence="1" id="KW-0812">Transmembrane</keyword>
<keyword evidence="1" id="KW-0472">Membrane</keyword>